<evidence type="ECO:0000256" key="7">
    <source>
        <dbReference type="PROSITE-ProRule" id="PRU01360"/>
    </source>
</evidence>
<dbReference type="InterPro" id="IPR037066">
    <property type="entry name" value="Plug_dom_sf"/>
</dbReference>
<keyword evidence="11" id="KW-1185">Reference proteome</keyword>
<dbReference type="InterPro" id="IPR023996">
    <property type="entry name" value="TonB-dep_OMP_SusC/RagA"/>
</dbReference>
<reference evidence="10 11" key="1">
    <citation type="submission" date="2022-10" db="EMBL/GenBank/DDBJ databases">
        <title>Chitinophaga nivalis PC15 sp. nov., isolated from Pyeongchang county, South Korea.</title>
        <authorList>
            <person name="Trinh H.N."/>
        </authorList>
    </citation>
    <scope>NUCLEOTIDE SEQUENCE [LARGE SCALE GENOMIC DNA]</scope>
    <source>
        <strain evidence="10 11">PC14</strain>
    </source>
</reference>
<feature type="signal peptide" evidence="8">
    <location>
        <begin position="1"/>
        <end position="26"/>
    </location>
</feature>
<evidence type="ECO:0000259" key="9">
    <source>
        <dbReference type="Pfam" id="PF07715"/>
    </source>
</evidence>
<dbReference type="InterPro" id="IPR012910">
    <property type="entry name" value="Plug_dom"/>
</dbReference>
<dbReference type="Gene3D" id="2.170.130.10">
    <property type="entry name" value="TonB-dependent receptor, plug domain"/>
    <property type="match status" value="1"/>
</dbReference>
<dbReference type="Pfam" id="PF07715">
    <property type="entry name" value="Plug"/>
    <property type="match status" value="1"/>
</dbReference>
<evidence type="ECO:0000256" key="4">
    <source>
        <dbReference type="ARBA" id="ARBA00022692"/>
    </source>
</evidence>
<evidence type="ECO:0000313" key="10">
    <source>
        <dbReference type="EMBL" id="MCW3482794.1"/>
    </source>
</evidence>
<organism evidence="10 11">
    <name type="scientific">Chitinophaga nivalis</name>
    <dbReference type="NCBI Taxonomy" id="2991709"/>
    <lineage>
        <taxon>Bacteria</taxon>
        <taxon>Pseudomonadati</taxon>
        <taxon>Bacteroidota</taxon>
        <taxon>Chitinophagia</taxon>
        <taxon>Chitinophagales</taxon>
        <taxon>Chitinophagaceae</taxon>
        <taxon>Chitinophaga</taxon>
    </lineage>
</organism>
<comment type="caution">
    <text evidence="10">The sequence shown here is derived from an EMBL/GenBank/DDBJ whole genome shotgun (WGS) entry which is preliminary data.</text>
</comment>
<evidence type="ECO:0000256" key="3">
    <source>
        <dbReference type="ARBA" id="ARBA00022452"/>
    </source>
</evidence>
<accession>A0ABT3IFQ9</accession>
<keyword evidence="5 7" id="KW-0472">Membrane</keyword>
<gene>
    <name evidence="10" type="ORF">OL497_02750</name>
</gene>
<dbReference type="SUPFAM" id="SSF49464">
    <property type="entry name" value="Carboxypeptidase regulatory domain-like"/>
    <property type="match status" value="1"/>
</dbReference>
<comment type="similarity">
    <text evidence="7">Belongs to the TonB-dependent receptor family.</text>
</comment>
<keyword evidence="2 7" id="KW-0813">Transport</keyword>
<dbReference type="NCBIfam" id="TIGR04057">
    <property type="entry name" value="SusC_RagA_signa"/>
    <property type="match status" value="1"/>
</dbReference>
<dbReference type="PROSITE" id="PS52016">
    <property type="entry name" value="TONB_DEPENDENT_REC_3"/>
    <property type="match status" value="1"/>
</dbReference>
<keyword evidence="3 7" id="KW-1134">Transmembrane beta strand</keyword>
<dbReference type="NCBIfam" id="TIGR04056">
    <property type="entry name" value="OMP_RagA_SusC"/>
    <property type="match status" value="1"/>
</dbReference>
<feature type="chain" id="PRO_5047097570" evidence="8">
    <location>
        <begin position="27"/>
        <end position="1048"/>
    </location>
</feature>
<dbReference type="InterPro" id="IPR023997">
    <property type="entry name" value="TonB-dep_OMP_SusC/RagA_CS"/>
</dbReference>
<dbReference type="RefSeq" id="WP_264727519.1">
    <property type="nucleotide sequence ID" value="NZ_JAPDNR010000001.1"/>
</dbReference>
<name>A0ABT3IFQ9_9BACT</name>
<dbReference type="InterPro" id="IPR036942">
    <property type="entry name" value="Beta-barrel_TonB_sf"/>
</dbReference>
<evidence type="ECO:0000256" key="2">
    <source>
        <dbReference type="ARBA" id="ARBA00022448"/>
    </source>
</evidence>
<dbReference type="Gene3D" id="2.40.170.20">
    <property type="entry name" value="TonB-dependent receptor, beta-barrel domain"/>
    <property type="match status" value="1"/>
</dbReference>
<dbReference type="Pfam" id="PF13715">
    <property type="entry name" value="CarbopepD_reg_2"/>
    <property type="match status" value="1"/>
</dbReference>
<evidence type="ECO:0000256" key="6">
    <source>
        <dbReference type="ARBA" id="ARBA00023237"/>
    </source>
</evidence>
<evidence type="ECO:0000256" key="8">
    <source>
        <dbReference type="SAM" id="SignalP"/>
    </source>
</evidence>
<dbReference type="EMBL" id="JAPDNS010000001">
    <property type="protein sequence ID" value="MCW3482794.1"/>
    <property type="molecule type" value="Genomic_DNA"/>
</dbReference>
<comment type="subcellular location">
    <subcellularLocation>
        <location evidence="1 7">Cell outer membrane</location>
        <topology evidence="1 7">Multi-pass membrane protein</topology>
    </subcellularLocation>
</comment>
<evidence type="ECO:0000256" key="1">
    <source>
        <dbReference type="ARBA" id="ARBA00004571"/>
    </source>
</evidence>
<dbReference type="SUPFAM" id="SSF56935">
    <property type="entry name" value="Porins"/>
    <property type="match status" value="1"/>
</dbReference>
<dbReference type="Proteomes" id="UP001207742">
    <property type="component" value="Unassembled WGS sequence"/>
</dbReference>
<evidence type="ECO:0000313" key="11">
    <source>
        <dbReference type="Proteomes" id="UP001207742"/>
    </source>
</evidence>
<keyword evidence="8" id="KW-0732">Signal</keyword>
<dbReference type="InterPro" id="IPR008969">
    <property type="entry name" value="CarboxyPept-like_regulatory"/>
</dbReference>
<feature type="domain" description="TonB-dependent receptor plug" evidence="9">
    <location>
        <begin position="139"/>
        <end position="270"/>
    </location>
</feature>
<keyword evidence="4 7" id="KW-0812">Transmembrane</keyword>
<evidence type="ECO:0000256" key="5">
    <source>
        <dbReference type="ARBA" id="ARBA00023136"/>
    </source>
</evidence>
<proteinExistence type="inferred from homology"/>
<keyword evidence="6 7" id="KW-0998">Cell outer membrane</keyword>
<dbReference type="InterPro" id="IPR039426">
    <property type="entry name" value="TonB-dep_rcpt-like"/>
</dbReference>
<protein>
    <submittedName>
        <fullName evidence="10">SusC/RagA family TonB-linked outer membrane protein</fullName>
    </submittedName>
</protein>
<dbReference type="Gene3D" id="2.60.40.1120">
    <property type="entry name" value="Carboxypeptidase-like, regulatory domain"/>
    <property type="match status" value="1"/>
</dbReference>
<sequence length="1048" mass="114881">MKKHPGLTKVCAMAGLALTSILADHAYVKAAGYSNSSTTSFRSILQEKEISGTVRDNKGNPLPGVTVQVKGGSRGTQTNANGQYHITAKAGDVLIFTSVGFGSQEQTVGNSATLNARLEDNVKGLNELVVTALGIQRKAKDLTYSTQQVKGEDLTTVKESNVLNSLSGKVSGLQVNRSASGVGGSARVILRGQKSIRENQPLYVIDGVPIANFTSAQPSDLWGQASGASSGGRDGGDILSTINPDDIESINVLKGASASALYGSQAANGVIMISTKKGKVGQAKIVYSSNFTIDRPAYRPELQYDYKQSGPDEKYSWGPKGSSPDHVKNFFQTGTTWINSVNVSGGTEKAQTYFSYSNTTNKGIIPTSKFGQHTVNFRETAKFLNDKLSLDANVQMTTQKAYNRPTSGLYYNALTGLYLFPRGLDFEGYKNNYEYFSPSRNMYLQDWWNINAEKNLAGNDIQQNPYWILNRNITDNRKDNIIASLAVRYTLNDWLSIQARGNVNKSWDKYELKANAGTQTTIADKNGRYTYDFLSSTQYYGDVLLVGNKKLSDKIGFNFTAGTSITDLRQDRTFMDSKDADLAFANVFHIGNINLNTASKVTPTGQRRQLQSVFGTVGFNLSEKVFLDLTARNDWSSTLAFTPNLKKGYLYYSAGLNAILSDIVQLPKFVDYAKVRGSFARVGNDVAQFSTLPVNRITAGLLTSNTSGAYLGQTLKPEMTTSIEFGTEWRLLDNRLNFDITWYNSHTKDQYFDFAISSGYLYPNAFINAGNVQNTGIEASLGYQVIKQKDLTWQTNFNFTRNRNKIIELAPQLKGDYVITPRGNNVNNYALMLHEGSSFGDIYGREFQRADDGSIIVDDKGNPQSKPGKLSYLGNPTPKFLLGWSNTVTWKQLSLSVLIDGRFGGKVMSITQAMLDEFGVSKASADARENGGVDIPATKIGGGKFTGKIPAQTFYGGVGGRAGITEYYMYDATNIRLRELALTYAVPLRTNVIKDLKVGFVGRNLFFFTKKAPYDPELSMSTDNGVQGVDVFGLPATRSFGLNVKCAF</sequence>